<protein>
    <submittedName>
        <fullName evidence="2">Uncharacterized protein</fullName>
    </submittedName>
</protein>
<accession>A0AAV5IDM2</accession>
<keyword evidence="3" id="KW-1185">Reference proteome</keyword>
<evidence type="ECO:0000313" key="2">
    <source>
        <dbReference type="EMBL" id="GKU97145.1"/>
    </source>
</evidence>
<name>A0AAV5IDM2_9ROSI</name>
<gene>
    <name evidence="2" type="ORF">SLEP1_g10324</name>
</gene>
<dbReference type="AlphaFoldDB" id="A0AAV5IDM2"/>
<reference evidence="2 3" key="1">
    <citation type="journal article" date="2021" name="Commun. Biol.">
        <title>The genome of Shorea leprosula (Dipterocarpaceae) highlights the ecological relevance of drought in aseasonal tropical rainforests.</title>
        <authorList>
            <person name="Ng K.K.S."/>
            <person name="Kobayashi M.J."/>
            <person name="Fawcett J.A."/>
            <person name="Hatakeyama M."/>
            <person name="Paape T."/>
            <person name="Ng C.H."/>
            <person name="Ang C.C."/>
            <person name="Tnah L.H."/>
            <person name="Lee C.T."/>
            <person name="Nishiyama T."/>
            <person name="Sese J."/>
            <person name="O'Brien M.J."/>
            <person name="Copetti D."/>
            <person name="Mohd Noor M.I."/>
            <person name="Ong R.C."/>
            <person name="Putra M."/>
            <person name="Sireger I.Z."/>
            <person name="Indrioko S."/>
            <person name="Kosugi Y."/>
            <person name="Izuno A."/>
            <person name="Isagi Y."/>
            <person name="Lee S.L."/>
            <person name="Shimizu K.K."/>
        </authorList>
    </citation>
    <scope>NUCLEOTIDE SEQUENCE [LARGE SCALE GENOMIC DNA]</scope>
    <source>
        <strain evidence="2">214</strain>
    </source>
</reference>
<dbReference type="EMBL" id="BPVZ01000011">
    <property type="protein sequence ID" value="GKU97145.1"/>
    <property type="molecule type" value="Genomic_DNA"/>
</dbReference>
<feature type="region of interest" description="Disordered" evidence="1">
    <location>
        <begin position="69"/>
        <end position="89"/>
    </location>
</feature>
<evidence type="ECO:0000313" key="3">
    <source>
        <dbReference type="Proteomes" id="UP001054252"/>
    </source>
</evidence>
<proteinExistence type="predicted"/>
<dbReference type="Proteomes" id="UP001054252">
    <property type="component" value="Unassembled WGS sequence"/>
</dbReference>
<comment type="caution">
    <text evidence="2">The sequence shown here is derived from an EMBL/GenBank/DDBJ whole genome shotgun (WGS) entry which is preliminary data.</text>
</comment>
<organism evidence="2 3">
    <name type="scientific">Rubroshorea leprosula</name>
    <dbReference type="NCBI Taxonomy" id="152421"/>
    <lineage>
        <taxon>Eukaryota</taxon>
        <taxon>Viridiplantae</taxon>
        <taxon>Streptophyta</taxon>
        <taxon>Embryophyta</taxon>
        <taxon>Tracheophyta</taxon>
        <taxon>Spermatophyta</taxon>
        <taxon>Magnoliopsida</taxon>
        <taxon>eudicotyledons</taxon>
        <taxon>Gunneridae</taxon>
        <taxon>Pentapetalae</taxon>
        <taxon>rosids</taxon>
        <taxon>malvids</taxon>
        <taxon>Malvales</taxon>
        <taxon>Dipterocarpaceae</taxon>
        <taxon>Rubroshorea</taxon>
    </lineage>
</organism>
<feature type="compositionally biased region" description="Low complexity" evidence="1">
    <location>
        <begin position="69"/>
        <end position="81"/>
    </location>
</feature>
<sequence length="89" mass="9724">MCFFTVAKNVDLQSCDFLPAIGNSRIPAYRRRLDLCRLFGAQEELSSAESKSTNDTSWDQPVLPVVSISTTSTAEATPSTPNVGEELLQ</sequence>
<evidence type="ECO:0000256" key="1">
    <source>
        <dbReference type="SAM" id="MobiDB-lite"/>
    </source>
</evidence>